<proteinExistence type="predicted"/>
<dbReference type="AlphaFoldDB" id="A0A8K1GV96"/>
<accession>A0A8K1GV96</accession>
<evidence type="ECO:0000313" key="3">
    <source>
        <dbReference type="Proteomes" id="UP000796761"/>
    </source>
</evidence>
<dbReference type="Proteomes" id="UP000796761">
    <property type="component" value="Unassembled WGS sequence"/>
</dbReference>
<gene>
    <name evidence="2" type="ORF">HGM15179_002093</name>
</gene>
<reference evidence="2" key="1">
    <citation type="submission" date="2019-04" db="EMBL/GenBank/DDBJ databases">
        <title>Genome assembly of Zosterops borbonicus 15179.</title>
        <authorList>
            <person name="Leroy T."/>
            <person name="Anselmetti Y."/>
            <person name="Tilak M.-K."/>
            <person name="Nabholz B."/>
        </authorList>
    </citation>
    <scope>NUCLEOTIDE SEQUENCE</scope>
    <source>
        <strain evidence="2">HGM_15179</strain>
        <tissue evidence="2">Muscle</tissue>
    </source>
</reference>
<dbReference type="EMBL" id="SWJQ01000035">
    <property type="protein sequence ID" value="TRZ24988.1"/>
    <property type="molecule type" value="Genomic_DNA"/>
</dbReference>
<keyword evidence="3" id="KW-1185">Reference proteome</keyword>
<evidence type="ECO:0000313" key="2">
    <source>
        <dbReference type="EMBL" id="TRZ24988.1"/>
    </source>
</evidence>
<sequence length="107" mass="12377">MIQRRPGLAKKCYNLMTPLVTLTISQVLLSEKNYAKHKFLKIYIVYKKQCENQAAKVQTLESKKMQGNTSEYQEIILETWKQLQMDQMGREESGVEGKENIEEGYGG</sequence>
<feature type="compositionally biased region" description="Basic and acidic residues" evidence="1">
    <location>
        <begin position="88"/>
        <end position="101"/>
    </location>
</feature>
<comment type="caution">
    <text evidence="2">The sequence shown here is derived from an EMBL/GenBank/DDBJ whole genome shotgun (WGS) entry which is preliminary data.</text>
</comment>
<organism evidence="2 3">
    <name type="scientific">Zosterops borbonicus</name>
    <dbReference type="NCBI Taxonomy" id="364589"/>
    <lineage>
        <taxon>Eukaryota</taxon>
        <taxon>Metazoa</taxon>
        <taxon>Chordata</taxon>
        <taxon>Craniata</taxon>
        <taxon>Vertebrata</taxon>
        <taxon>Euteleostomi</taxon>
        <taxon>Archelosauria</taxon>
        <taxon>Archosauria</taxon>
        <taxon>Dinosauria</taxon>
        <taxon>Saurischia</taxon>
        <taxon>Theropoda</taxon>
        <taxon>Coelurosauria</taxon>
        <taxon>Aves</taxon>
        <taxon>Neognathae</taxon>
        <taxon>Neoaves</taxon>
        <taxon>Telluraves</taxon>
        <taxon>Australaves</taxon>
        <taxon>Passeriformes</taxon>
        <taxon>Sylvioidea</taxon>
        <taxon>Zosteropidae</taxon>
        <taxon>Zosterops</taxon>
    </lineage>
</organism>
<name>A0A8K1GV96_9PASS</name>
<feature type="region of interest" description="Disordered" evidence="1">
    <location>
        <begin position="88"/>
        <end position="107"/>
    </location>
</feature>
<evidence type="ECO:0000256" key="1">
    <source>
        <dbReference type="SAM" id="MobiDB-lite"/>
    </source>
</evidence>
<protein>
    <submittedName>
        <fullName evidence="2">Uncharacterized protein</fullName>
    </submittedName>
</protein>